<sequence>MTASSALRHPAAIRAGTMTVPQGTPRVCAVRLIDRRTGTTHRINGAPLTIFTRRPDEAIAELMEGRDPTVWEARVEVIEKEVRR</sequence>
<dbReference type="EMBL" id="FOCE01000001">
    <property type="protein sequence ID" value="SEM39476.1"/>
    <property type="molecule type" value="Genomic_DNA"/>
</dbReference>
<protein>
    <submittedName>
        <fullName evidence="1">Uncharacterized protein</fullName>
    </submittedName>
</protein>
<proteinExistence type="predicted"/>
<dbReference type="RefSeq" id="WP_139201493.1">
    <property type="nucleotide sequence ID" value="NZ_FOCE01000001.1"/>
</dbReference>
<dbReference type="AlphaFoldDB" id="A0A1H7XZT7"/>
<dbReference type="Proteomes" id="UP000198761">
    <property type="component" value="Unassembled WGS sequence"/>
</dbReference>
<organism evidence="1 2">
    <name type="scientific">Gemmobacter aquatilis</name>
    <dbReference type="NCBI Taxonomy" id="933059"/>
    <lineage>
        <taxon>Bacteria</taxon>
        <taxon>Pseudomonadati</taxon>
        <taxon>Pseudomonadota</taxon>
        <taxon>Alphaproteobacteria</taxon>
        <taxon>Rhodobacterales</taxon>
        <taxon>Paracoccaceae</taxon>
        <taxon>Gemmobacter</taxon>
    </lineage>
</organism>
<evidence type="ECO:0000313" key="1">
    <source>
        <dbReference type="EMBL" id="SEM39476.1"/>
    </source>
</evidence>
<reference evidence="1 2" key="1">
    <citation type="submission" date="2016-10" db="EMBL/GenBank/DDBJ databases">
        <authorList>
            <person name="de Groot N.N."/>
        </authorList>
    </citation>
    <scope>NUCLEOTIDE SEQUENCE [LARGE SCALE GENOMIC DNA]</scope>
    <source>
        <strain evidence="1 2">DSM 3857</strain>
    </source>
</reference>
<dbReference type="OrthoDB" id="7775285at2"/>
<keyword evidence="2" id="KW-1185">Reference proteome</keyword>
<accession>A0A1H7XZT7</accession>
<gene>
    <name evidence="1" type="ORF">SAMN04488103_10120</name>
</gene>
<evidence type="ECO:0000313" key="2">
    <source>
        <dbReference type="Proteomes" id="UP000198761"/>
    </source>
</evidence>
<name>A0A1H7XZT7_9RHOB</name>